<evidence type="ECO:0000259" key="6">
    <source>
        <dbReference type="SMART" id="SM00415"/>
    </source>
</evidence>
<protein>
    <recommendedName>
        <fullName evidence="6">HSF-type DNA-binding domain-containing protein</fullName>
    </recommendedName>
</protein>
<sequence>MSSYRDYSTYLLNGGELIKHKKSDRNFPVKLHRIVSDPMNAHIITWLPHGRAFKVIRRDELIRDVIPGYFVCSKYESFTRQLTAWDFKRLKRGPGVLAGSARADLLHKEAAPRRREEGAYDTDRGARRRARQVWLKQSNRWLRPSSSNELHCPNSTDLYRISVQRPVPPFPARPGGGGPPGPPGHMMNPYGMPQQQPQYGYPGYGYPPQPYGMGPPVPGYIPPIPPGGYPGYPPMGMPQPAGPPVFPGHGMPPGHPGMPPGPAGGMPPGYPPGGPQVGGPPPAPAAQSPAAPSPAAQSPAAPSPAAPSPAVPSPAAQSPAAPSPPTERRQATPKSPEAEAPEQSKLPIPSNDTKPEPKPQSPPKRKASPPPFPEHKKPPTIAEEARAAAVTGQSPPFTHGTHANIRYDSIPPGAPPPPYNPNFPPYGAPPPGPYFQYPPMGGPMGPHQPPPMGLAQAGYAAYPPPTPQGQQIPHFHPGSAYQHHQPQPSPHSQHAYSSHPPTPQHQYTHAAPQQPPTPAAAEPAPQPKIEESGDAEEDGAPIPDDLDDVSSE</sequence>
<comment type="caution">
    <text evidence="7">The sequence shown here is derived from an EMBL/GenBank/DDBJ whole genome shotgun (WGS) entry which is preliminary data.</text>
</comment>
<dbReference type="EMBL" id="AGNL01039986">
    <property type="protein sequence ID" value="EJK52371.1"/>
    <property type="molecule type" value="Genomic_DNA"/>
</dbReference>
<dbReference type="SUPFAM" id="SSF46785">
    <property type="entry name" value="Winged helix' DNA-binding domain"/>
    <property type="match status" value="1"/>
</dbReference>
<evidence type="ECO:0000313" key="7">
    <source>
        <dbReference type="EMBL" id="EJK52371.1"/>
    </source>
</evidence>
<dbReference type="AlphaFoldDB" id="K0RU08"/>
<dbReference type="InterPro" id="IPR000232">
    <property type="entry name" value="HSF_DNA-bd"/>
</dbReference>
<dbReference type="PANTHER" id="PTHR10015">
    <property type="entry name" value="HEAT SHOCK TRANSCRIPTION FACTOR"/>
    <property type="match status" value="1"/>
</dbReference>
<feature type="compositionally biased region" description="Pro residues" evidence="5">
    <location>
        <begin position="358"/>
        <end position="372"/>
    </location>
</feature>
<feature type="compositionally biased region" description="Pro residues" evidence="5">
    <location>
        <begin position="253"/>
        <end position="262"/>
    </location>
</feature>
<evidence type="ECO:0000256" key="1">
    <source>
        <dbReference type="ARBA" id="ARBA00004123"/>
    </source>
</evidence>
<feature type="compositionally biased region" description="Pro residues" evidence="5">
    <location>
        <begin position="301"/>
        <end position="312"/>
    </location>
</feature>
<feature type="compositionally biased region" description="Low complexity" evidence="5">
    <location>
        <begin position="479"/>
        <end position="512"/>
    </location>
</feature>
<reference evidence="7 8" key="1">
    <citation type="journal article" date="2012" name="Genome Biol.">
        <title>Genome and low-iron response of an oceanic diatom adapted to chronic iron limitation.</title>
        <authorList>
            <person name="Lommer M."/>
            <person name="Specht M."/>
            <person name="Roy A.S."/>
            <person name="Kraemer L."/>
            <person name="Andreson R."/>
            <person name="Gutowska M.A."/>
            <person name="Wolf J."/>
            <person name="Bergner S.V."/>
            <person name="Schilhabel M.B."/>
            <person name="Klostermeier U.C."/>
            <person name="Beiko R.G."/>
            <person name="Rosenstiel P."/>
            <person name="Hippler M."/>
            <person name="Laroche J."/>
        </authorList>
    </citation>
    <scope>NUCLEOTIDE SEQUENCE [LARGE SCALE GENOMIC DNA]</scope>
    <source>
        <strain evidence="7 8">CCMP1005</strain>
    </source>
</reference>
<organism evidence="7 8">
    <name type="scientific">Thalassiosira oceanica</name>
    <name type="common">Marine diatom</name>
    <dbReference type="NCBI Taxonomy" id="159749"/>
    <lineage>
        <taxon>Eukaryota</taxon>
        <taxon>Sar</taxon>
        <taxon>Stramenopiles</taxon>
        <taxon>Ochrophyta</taxon>
        <taxon>Bacillariophyta</taxon>
        <taxon>Coscinodiscophyceae</taxon>
        <taxon>Thalassiosirophycidae</taxon>
        <taxon>Thalassiosirales</taxon>
        <taxon>Thalassiosiraceae</taxon>
        <taxon>Thalassiosira</taxon>
    </lineage>
</organism>
<dbReference type="Proteomes" id="UP000266841">
    <property type="component" value="Unassembled WGS sequence"/>
</dbReference>
<dbReference type="Pfam" id="PF00447">
    <property type="entry name" value="HSF_DNA-bind"/>
    <property type="match status" value="1"/>
</dbReference>
<feature type="region of interest" description="Disordered" evidence="5">
    <location>
        <begin position="168"/>
        <end position="198"/>
    </location>
</feature>
<dbReference type="GO" id="GO:0005634">
    <property type="term" value="C:nucleus"/>
    <property type="evidence" value="ECO:0007669"/>
    <property type="project" value="UniProtKB-SubCell"/>
</dbReference>
<evidence type="ECO:0000256" key="5">
    <source>
        <dbReference type="SAM" id="MobiDB-lite"/>
    </source>
</evidence>
<evidence type="ECO:0000256" key="4">
    <source>
        <dbReference type="RuleBase" id="RU004020"/>
    </source>
</evidence>
<keyword evidence="3" id="KW-0539">Nucleus</keyword>
<evidence type="ECO:0000256" key="3">
    <source>
        <dbReference type="ARBA" id="ARBA00023242"/>
    </source>
</evidence>
<comment type="subcellular location">
    <subcellularLocation>
        <location evidence="1">Nucleus</location>
    </subcellularLocation>
</comment>
<proteinExistence type="inferred from homology"/>
<keyword evidence="2" id="KW-0238">DNA-binding</keyword>
<evidence type="ECO:0000313" key="8">
    <source>
        <dbReference type="Proteomes" id="UP000266841"/>
    </source>
</evidence>
<feature type="compositionally biased region" description="Low complexity" evidence="5">
    <location>
        <begin position="184"/>
        <end position="198"/>
    </location>
</feature>
<dbReference type="GO" id="GO:0043565">
    <property type="term" value="F:sequence-specific DNA binding"/>
    <property type="evidence" value="ECO:0007669"/>
    <property type="project" value="InterPro"/>
</dbReference>
<feature type="region of interest" description="Disordered" evidence="5">
    <location>
        <begin position="240"/>
        <end position="552"/>
    </location>
</feature>
<dbReference type="GO" id="GO:0003700">
    <property type="term" value="F:DNA-binding transcription factor activity"/>
    <property type="evidence" value="ECO:0007669"/>
    <property type="project" value="InterPro"/>
</dbReference>
<dbReference type="InterPro" id="IPR036390">
    <property type="entry name" value="WH_DNA-bd_sf"/>
</dbReference>
<feature type="domain" description="HSF-type DNA-binding" evidence="6">
    <location>
        <begin position="23"/>
        <end position="552"/>
    </location>
</feature>
<dbReference type="Gene3D" id="1.10.10.10">
    <property type="entry name" value="Winged helix-like DNA-binding domain superfamily/Winged helix DNA-binding domain"/>
    <property type="match status" value="1"/>
</dbReference>
<feature type="compositionally biased region" description="Acidic residues" evidence="5">
    <location>
        <begin position="532"/>
        <end position="552"/>
    </location>
</feature>
<dbReference type="SMART" id="SM00415">
    <property type="entry name" value="HSF"/>
    <property type="match status" value="1"/>
</dbReference>
<dbReference type="FunFam" id="1.10.10.10:FF:000479">
    <property type="entry name" value="Predicted protein"/>
    <property type="match status" value="1"/>
</dbReference>
<feature type="compositionally biased region" description="Pro residues" evidence="5">
    <location>
        <begin position="168"/>
        <end position="183"/>
    </location>
</feature>
<dbReference type="OMA" id="MIFWADP"/>
<feature type="compositionally biased region" description="Pro residues" evidence="5">
    <location>
        <begin position="412"/>
        <end position="433"/>
    </location>
</feature>
<evidence type="ECO:0000256" key="2">
    <source>
        <dbReference type="ARBA" id="ARBA00023125"/>
    </source>
</evidence>
<feature type="compositionally biased region" description="Low complexity" evidence="5">
    <location>
        <begin position="285"/>
        <end position="300"/>
    </location>
</feature>
<dbReference type="InterPro" id="IPR036388">
    <property type="entry name" value="WH-like_DNA-bd_sf"/>
</dbReference>
<accession>K0RU08</accession>
<feature type="compositionally biased region" description="Pro residues" evidence="5">
    <location>
        <begin position="268"/>
        <end position="284"/>
    </location>
</feature>
<comment type="similarity">
    <text evidence="4">Belongs to the HSF family.</text>
</comment>
<name>K0RU08_THAOC</name>
<dbReference type="PANTHER" id="PTHR10015:SF206">
    <property type="entry name" value="HSF-TYPE DNA-BINDING DOMAIN-CONTAINING PROTEIN"/>
    <property type="match status" value="1"/>
</dbReference>
<keyword evidence="8" id="KW-1185">Reference proteome</keyword>
<gene>
    <name evidence="7" type="ORF">THAOC_28366</name>
</gene>